<dbReference type="Gene3D" id="3.30.565.10">
    <property type="entry name" value="Histidine kinase-like ATPase, C-terminal domain"/>
    <property type="match status" value="1"/>
</dbReference>
<dbReference type="InterPro" id="IPR036097">
    <property type="entry name" value="HisK_dim/P_sf"/>
</dbReference>
<dbReference type="InterPro" id="IPR050351">
    <property type="entry name" value="BphY/WalK/GraS-like"/>
</dbReference>
<evidence type="ECO:0000313" key="13">
    <source>
        <dbReference type="Proteomes" id="UP000464495"/>
    </source>
</evidence>
<evidence type="ECO:0000259" key="11">
    <source>
        <dbReference type="PROSITE" id="PS50109"/>
    </source>
</evidence>
<reference evidence="12 13" key="1">
    <citation type="submission" date="2019-12" db="EMBL/GenBank/DDBJ databases">
        <title>Complete genome sequence of Algicella marina strain 9Alg 56(T) isolated from the red alga Tichocarpus crinitus.</title>
        <authorList>
            <person name="Kim S.-G."/>
            <person name="Nedashkovskaya O.I."/>
        </authorList>
    </citation>
    <scope>NUCLEOTIDE SEQUENCE [LARGE SCALE GENOMIC DNA]</scope>
    <source>
        <strain evidence="12 13">9Alg 56</strain>
    </source>
</reference>
<dbReference type="GO" id="GO:0007234">
    <property type="term" value="P:osmosensory signaling via phosphorelay pathway"/>
    <property type="evidence" value="ECO:0007669"/>
    <property type="project" value="TreeGrafter"/>
</dbReference>
<dbReference type="GO" id="GO:0005524">
    <property type="term" value="F:ATP binding"/>
    <property type="evidence" value="ECO:0007669"/>
    <property type="project" value="UniProtKB-KW"/>
</dbReference>
<proteinExistence type="predicted"/>
<dbReference type="PANTHER" id="PTHR42878">
    <property type="entry name" value="TWO-COMPONENT HISTIDINE KINASE"/>
    <property type="match status" value="1"/>
</dbReference>
<dbReference type="SUPFAM" id="SSF47384">
    <property type="entry name" value="Homodimeric domain of signal transducing histidine kinase"/>
    <property type="match status" value="1"/>
</dbReference>
<keyword evidence="10" id="KW-0472">Membrane</keyword>
<dbReference type="GO" id="GO:0030295">
    <property type="term" value="F:protein kinase activator activity"/>
    <property type="evidence" value="ECO:0007669"/>
    <property type="project" value="TreeGrafter"/>
</dbReference>
<dbReference type="InterPro" id="IPR005467">
    <property type="entry name" value="His_kinase_dom"/>
</dbReference>
<dbReference type="Proteomes" id="UP000464495">
    <property type="component" value="Chromosome"/>
</dbReference>
<organism evidence="12 13">
    <name type="scientific">Algicella marina</name>
    <dbReference type="NCBI Taxonomy" id="2683284"/>
    <lineage>
        <taxon>Bacteria</taxon>
        <taxon>Pseudomonadati</taxon>
        <taxon>Pseudomonadota</taxon>
        <taxon>Alphaproteobacteria</taxon>
        <taxon>Rhodobacterales</taxon>
        <taxon>Paracoccaceae</taxon>
        <taxon>Algicella</taxon>
    </lineage>
</organism>
<dbReference type="EC" id="2.7.13.3" evidence="2"/>
<dbReference type="GO" id="GO:0000155">
    <property type="term" value="F:phosphorelay sensor kinase activity"/>
    <property type="evidence" value="ECO:0007669"/>
    <property type="project" value="InterPro"/>
</dbReference>
<dbReference type="EMBL" id="CP046620">
    <property type="protein sequence ID" value="QHQ34336.1"/>
    <property type="molecule type" value="Genomic_DNA"/>
</dbReference>
<evidence type="ECO:0000256" key="5">
    <source>
        <dbReference type="ARBA" id="ARBA00022741"/>
    </source>
</evidence>
<keyword evidence="7" id="KW-0067">ATP-binding</keyword>
<dbReference type="SUPFAM" id="SSF55874">
    <property type="entry name" value="ATPase domain of HSP90 chaperone/DNA topoisomerase II/histidine kinase"/>
    <property type="match status" value="1"/>
</dbReference>
<evidence type="ECO:0000256" key="1">
    <source>
        <dbReference type="ARBA" id="ARBA00000085"/>
    </source>
</evidence>
<evidence type="ECO:0000256" key="6">
    <source>
        <dbReference type="ARBA" id="ARBA00022777"/>
    </source>
</evidence>
<keyword evidence="5" id="KW-0547">Nucleotide-binding</keyword>
<feature type="region of interest" description="Disordered" evidence="9">
    <location>
        <begin position="1"/>
        <end position="23"/>
    </location>
</feature>
<keyword evidence="10" id="KW-1133">Transmembrane helix</keyword>
<dbReference type="GO" id="GO:0000156">
    <property type="term" value="F:phosphorelay response regulator activity"/>
    <property type="evidence" value="ECO:0007669"/>
    <property type="project" value="TreeGrafter"/>
</dbReference>
<dbReference type="RefSeq" id="WP_161860907.1">
    <property type="nucleotide sequence ID" value="NZ_CP046620.1"/>
</dbReference>
<evidence type="ECO:0000256" key="8">
    <source>
        <dbReference type="ARBA" id="ARBA00023012"/>
    </source>
</evidence>
<dbReference type="Gene3D" id="1.10.287.130">
    <property type="match status" value="1"/>
</dbReference>
<evidence type="ECO:0000256" key="4">
    <source>
        <dbReference type="ARBA" id="ARBA00022679"/>
    </source>
</evidence>
<sequence>MRESAGSARPSTGHPRRSLTPASPVRHARRLAIAYFALTAGMLCVLALAVILASGMTRRIVEAEHAADLADSQAILVRHIADLVSLPGDRTVSAPHGLRNIVDSFERAHRQLGRHATLTPGLHRHFFTAEDGETLEFAGRRLVTDARTRLRGGGPAPDRLAAATNGQFTAKLEQLANAFRDEAAQTSQRRQTLAHVTPLAIGLMLMCQTFMVFRPGHRLLRSTFRALSDARADLAETSSTLYARDDDLRHRNILIESKRARLERALRQSERLRREQAEFTYAVSHDLKSPANSIQLLLSEIMHEPDTLPEDVREMLTMALTSVQQMHDLIEDVLAYSWATGDRERPVAIDMRACIEAAVDSQNTTITRTGATVTIGPCCVHTGFPSQLGRLVHDLLGNALKFQPASGKPVIGIRCQPGAEPQTVVLTVEDNGIGIEPEDQRRIFGLFQRLHLRESFPGSGLGLAICDRIAHNHGGFITVQSTPGTGSTFTVHLGPPQSAILPDAA</sequence>
<feature type="transmembrane region" description="Helical" evidence="10">
    <location>
        <begin position="32"/>
        <end position="53"/>
    </location>
</feature>
<gene>
    <name evidence="12" type="ORF">GO499_03610</name>
</gene>
<dbReference type="PROSITE" id="PS50109">
    <property type="entry name" value="HIS_KIN"/>
    <property type="match status" value="1"/>
</dbReference>
<dbReference type="Pfam" id="PF00512">
    <property type="entry name" value="HisKA"/>
    <property type="match status" value="1"/>
</dbReference>
<comment type="catalytic activity">
    <reaction evidence="1">
        <text>ATP + protein L-histidine = ADP + protein N-phospho-L-histidine.</text>
        <dbReference type="EC" id="2.7.13.3"/>
    </reaction>
</comment>
<keyword evidence="6" id="KW-0418">Kinase</keyword>
<keyword evidence="10" id="KW-0812">Transmembrane</keyword>
<feature type="domain" description="Histidine kinase" evidence="11">
    <location>
        <begin position="282"/>
        <end position="497"/>
    </location>
</feature>
<keyword evidence="3" id="KW-0597">Phosphoprotein</keyword>
<dbReference type="PANTHER" id="PTHR42878:SF7">
    <property type="entry name" value="SENSOR HISTIDINE KINASE GLRK"/>
    <property type="match status" value="1"/>
</dbReference>
<dbReference type="Pfam" id="PF02518">
    <property type="entry name" value="HATPase_c"/>
    <property type="match status" value="1"/>
</dbReference>
<dbReference type="SMART" id="SM00387">
    <property type="entry name" value="HATPase_c"/>
    <property type="match status" value="1"/>
</dbReference>
<dbReference type="InterPro" id="IPR003661">
    <property type="entry name" value="HisK_dim/P_dom"/>
</dbReference>
<name>A0A6P1SYP6_9RHOB</name>
<dbReference type="AlphaFoldDB" id="A0A6P1SYP6"/>
<keyword evidence="8" id="KW-0902">Two-component regulatory system</keyword>
<dbReference type="InterPro" id="IPR036890">
    <property type="entry name" value="HATPase_C_sf"/>
</dbReference>
<evidence type="ECO:0000256" key="9">
    <source>
        <dbReference type="SAM" id="MobiDB-lite"/>
    </source>
</evidence>
<dbReference type="CDD" id="cd00082">
    <property type="entry name" value="HisKA"/>
    <property type="match status" value="1"/>
</dbReference>
<dbReference type="SMART" id="SM00388">
    <property type="entry name" value="HisKA"/>
    <property type="match status" value="1"/>
</dbReference>
<evidence type="ECO:0000313" key="12">
    <source>
        <dbReference type="EMBL" id="QHQ34336.1"/>
    </source>
</evidence>
<keyword evidence="4" id="KW-0808">Transferase</keyword>
<evidence type="ECO:0000256" key="2">
    <source>
        <dbReference type="ARBA" id="ARBA00012438"/>
    </source>
</evidence>
<evidence type="ECO:0000256" key="7">
    <source>
        <dbReference type="ARBA" id="ARBA00022840"/>
    </source>
</evidence>
<evidence type="ECO:0000256" key="10">
    <source>
        <dbReference type="SAM" id="Phobius"/>
    </source>
</evidence>
<protein>
    <recommendedName>
        <fullName evidence="2">histidine kinase</fullName>
        <ecNumber evidence="2">2.7.13.3</ecNumber>
    </recommendedName>
</protein>
<dbReference type="KEGG" id="amaq:GO499_03610"/>
<evidence type="ECO:0000256" key="3">
    <source>
        <dbReference type="ARBA" id="ARBA00022553"/>
    </source>
</evidence>
<dbReference type="InterPro" id="IPR003594">
    <property type="entry name" value="HATPase_dom"/>
</dbReference>
<accession>A0A6P1SYP6</accession>
<keyword evidence="13" id="KW-1185">Reference proteome</keyword>
<dbReference type="PRINTS" id="PR00344">
    <property type="entry name" value="BCTRLSENSOR"/>
</dbReference>
<dbReference type="InterPro" id="IPR004358">
    <property type="entry name" value="Sig_transdc_His_kin-like_C"/>
</dbReference>